<protein>
    <recommendedName>
        <fullName evidence="4">DUF4149 domain-containing protein</fullName>
    </recommendedName>
</protein>
<keyword evidence="1" id="KW-0812">Transmembrane</keyword>
<gene>
    <name evidence="2" type="ORF">LX77_00678</name>
</gene>
<accession>A0A1A7R5Y8</accession>
<dbReference type="Proteomes" id="UP000248987">
    <property type="component" value="Unassembled WGS sequence"/>
</dbReference>
<dbReference type="AlphaFoldDB" id="A0A1A7R5Y8"/>
<evidence type="ECO:0008006" key="4">
    <source>
        <dbReference type="Google" id="ProtNLM"/>
    </source>
</evidence>
<dbReference type="OrthoDB" id="883418at2"/>
<proteinExistence type="predicted"/>
<dbReference type="EMBL" id="QLLQ01000002">
    <property type="protein sequence ID" value="RAJ26430.1"/>
    <property type="molecule type" value="Genomic_DNA"/>
</dbReference>
<feature type="transmembrane region" description="Helical" evidence="1">
    <location>
        <begin position="44"/>
        <end position="69"/>
    </location>
</feature>
<evidence type="ECO:0000313" key="3">
    <source>
        <dbReference type="Proteomes" id="UP000248987"/>
    </source>
</evidence>
<keyword evidence="1" id="KW-1133">Transmembrane helix</keyword>
<feature type="transmembrane region" description="Helical" evidence="1">
    <location>
        <begin position="75"/>
        <end position="96"/>
    </location>
</feature>
<feature type="transmembrane region" description="Helical" evidence="1">
    <location>
        <begin position="117"/>
        <end position="133"/>
    </location>
</feature>
<comment type="caution">
    <text evidence="2">The sequence shown here is derived from an EMBL/GenBank/DDBJ whole genome shotgun (WGS) entry which is preliminary data.</text>
</comment>
<evidence type="ECO:0000256" key="1">
    <source>
        <dbReference type="SAM" id="Phobius"/>
    </source>
</evidence>
<evidence type="ECO:0000313" key="2">
    <source>
        <dbReference type="EMBL" id="RAJ26430.1"/>
    </source>
</evidence>
<dbReference type="RefSeq" id="WP_066430361.1">
    <property type="nucleotide sequence ID" value="NZ_LZRN01000003.1"/>
</dbReference>
<organism evidence="2 3">
    <name type="scientific">Gelidibacter algens</name>
    <dbReference type="NCBI Taxonomy" id="49280"/>
    <lineage>
        <taxon>Bacteria</taxon>
        <taxon>Pseudomonadati</taxon>
        <taxon>Bacteroidota</taxon>
        <taxon>Flavobacteriia</taxon>
        <taxon>Flavobacteriales</taxon>
        <taxon>Flavobacteriaceae</taxon>
        <taxon>Gelidibacter</taxon>
    </lineage>
</organism>
<sequence>MDIDSMRLLFDTGLLVLIWMVQLLVYPSFRYYDKPNLVIWHKHYTVGLSIIVIPLMFGQLILASVQWFNTLSAETLINLLLVVLLWALTFIQFVPLHKKIADNKATPALLKRLVARNWWRTILWTVIFCWSVYTNL</sequence>
<feature type="transmembrane region" description="Helical" evidence="1">
    <location>
        <begin position="12"/>
        <end position="32"/>
    </location>
</feature>
<reference evidence="2 3" key="1">
    <citation type="submission" date="2018-06" db="EMBL/GenBank/DDBJ databases">
        <title>Genomic Encyclopedia of Archaeal and Bacterial Type Strains, Phase II (KMG-II): from individual species to whole genera.</title>
        <authorList>
            <person name="Goeker M."/>
        </authorList>
    </citation>
    <scope>NUCLEOTIDE SEQUENCE [LARGE SCALE GENOMIC DNA]</scope>
    <source>
        <strain evidence="2 3">DSM 12408</strain>
    </source>
</reference>
<keyword evidence="1" id="KW-0472">Membrane</keyword>
<name>A0A1A7R5Y8_9FLAO</name>
<keyword evidence="3" id="KW-1185">Reference proteome</keyword>